<dbReference type="RefSeq" id="WP_141196828.1">
    <property type="nucleotide sequence ID" value="NZ_CP041186.1"/>
</dbReference>
<evidence type="ECO:0000313" key="1">
    <source>
        <dbReference type="EMBL" id="QDG50332.1"/>
    </source>
</evidence>
<dbReference type="AlphaFoldDB" id="A0A4Y6PPS4"/>
<sequence length="318" mass="35592">MTPGFARRYDGTGPHYEVWYGKVDIAPGRALWFRYTTLDGKKQEASTWAIYFDGEDCVGGKDNYPLEQLAALDGPHRGFHLSDELHLDDGQAIGRAGEVSWKLRWTDSGRHFSYMPHVLEKIGLAKSTYDDCLLDLRVSGTIEVGDEQIDVDGVPGMVGHIQGKRIMGYNWAWSHCNCFDDNPDAAFEGLSVRALLGDRVSPKLSAFVIWVDGRQYSFRTPMGMLLNNSEYGQDHWVFSARKGDVVLSGEARSPNNVALVEYTDTDGSHLWCYNSKLSDLTVRIQDPSRGLDRILRSSGRAAFEHVNREEPAQGPLIS</sequence>
<dbReference type="OrthoDB" id="333076at2"/>
<proteinExistence type="predicted"/>
<name>A0A4Y6PPS4_PERCE</name>
<accession>A0A5B8Y5B0</accession>
<gene>
    <name evidence="1" type="ORF">FIV42_06170</name>
</gene>
<accession>A0A4Y6PPS4</accession>
<dbReference type="EMBL" id="CP041186">
    <property type="protein sequence ID" value="QDG50332.1"/>
    <property type="molecule type" value="Genomic_DNA"/>
</dbReference>
<evidence type="ECO:0000313" key="2">
    <source>
        <dbReference type="Proteomes" id="UP000315995"/>
    </source>
</evidence>
<protein>
    <recommendedName>
        <fullName evidence="3">AttH domain-containing protein</fullName>
    </recommendedName>
</protein>
<keyword evidence="2" id="KW-1185">Reference proteome</keyword>
<organism evidence="1 2">
    <name type="scientific">Persicimonas caeni</name>
    <dbReference type="NCBI Taxonomy" id="2292766"/>
    <lineage>
        <taxon>Bacteria</taxon>
        <taxon>Deltaproteobacteria</taxon>
        <taxon>Bradymonadales</taxon>
        <taxon>Bradymonadaceae</taxon>
        <taxon>Persicimonas</taxon>
    </lineage>
</organism>
<dbReference type="Proteomes" id="UP000315995">
    <property type="component" value="Chromosome"/>
</dbReference>
<reference evidence="1 2" key="1">
    <citation type="submission" date="2019-06" db="EMBL/GenBank/DDBJ databases">
        <title>Persicimonas caeni gen. nov., sp. nov., a predatory bacterium isolated from solar saltern.</title>
        <authorList>
            <person name="Wang S."/>
        </authorList>
    </citation>
    <scope>NUCLEOTIDE SEQUENCE [LARGE SCALE GENOMIC DNA]</scope>
    <source>
        <strain evidence="1 2">YN101</strain>
    </source>
</reference>
<evidence type="ECO:0008006" key="3">
    <source>
        <dbReference type="Google" id="ProtNLM"/>
    </source>
</evidence>